<evidence type="ECO:0000256" key="2">
    <source>
        <dbReference type="ARBA" id="ARBA00022692"/>
    </source>
</evidence>
<dbReference type="Pfam" id="PF07264">
    <property type="entry name" value="EI24"/>
    <property type="match status" value="1"/>
</dbReference>
<keyword evidence="4 5" id="KW-0472">Membrane</keyword>
<evidence type="ECO:0000313" key="7">
    <source>
        <dbReference type="Proteomes" id="UP001589683"/>
    </source>
</evidence>
<accession>A0ABV5JD14</accession>
<name>A0ABV5JD14_9RHOB</name>
<comment type="caution">
    <text evidence="6">The sequence shown here is derived from an EMBL/GenBank/DDBJ whole genome shotgun (WGS) entry which is preliminary data.</text>
</comment>
<gene>
    <name evidence="6" type="ORF">ACFFUT_06095</name>
</gene>
<evidence type="ECO:0000256" key="5">
    <source>
        <dbReference type="SAM" id="Phobius"/>
    </source>
</evidence>
<evidence type="ECO:0000313" key="6">
    <source>
        <dbReference type="EMBL" id="MFB9231356.1"/>
    </source>
</evidence>
<comment type="subcellular location">
    <subcellularLocation>
        <location evidence="1">Membrane</location>
        <topology evidence="1">Multi-pass membrane protein</topology>
    </subcellularLocation>
</comment>
<organism evidence="6 7">
    <name type="scientific">Pseudohalocynthiibacter aestuariivivens</name>
    <dbReference type="NCBI Taxonomy" id="1591409"/>
    <lineage>
        <taxon>Bacteria</taxon>
        <taxon>Pseudomonadati</taxon>
        <taxon>Pseudomonadota</taxon>
        <taxon>Alphaproteobacteria</taxon>
        <taxon>Rhodobacterales</taxon>
        <taxon>Paracoccaceae</taxon>
        <taxon>Pseudohalocynthiibacter</taxon>
    </lineage>
</organism>
<sequence>MIFSDFLKALTQLSDKRFRRVLWMGIGLTIALLFGVYAVFLGGLNWLTPDELTLPWIGEITWVDDLLSWASVFLMIGFSVFLMVPVASAFTGFFLEDVAQAVEDKHFPYLQPAPRIPFSESVQDSLNFLALLVVANILALFVYAAFNIFAPLIFWALNGFLLGREYFQLVAMRRIGRADAKKLRRRHIGQIWLAGALMAVPLSVPFVNFLIPVLGAATFTHLFHRLQAQAPSG</sequence>
<reference evidence="6 7" key="1">
    <citation type="submission" date="2024-09" db="EMBL/GenBank/DDBJ databases">
        <authorList>
            <person name="Sun Q."/>
            <person name="Mori K."/>
        </authorList>
    </citation>
    <scope>NUCLEOTIDE SEQUENCE [LARGE SCALE GENOMIC DNA]</scope>
    <source>
        <strain evidence="6 7">CECT 8726</strain>
    </source>
</reference>
<dbReference type="EMBL" id="JBHMEA010000016">
    <property type="protein sequence ID" value="MFB9231356.1"/>
    <property type="molecule type" value="Genomic_DNA"/>
</dbReference>
<feature type="transmembrane region" description="Helical" evidence="5">
    <location>
        <begin position="21"/>
        <end position="47"/>
    </location>
</feature>
<protein>
    <submittedName>
        <fullName evidence="6">EI24 domain-containing protein</fullName>
    </submittedName>
</protein>
<evidence type="ECO:0000256" key="4">
    <source>
        <dbReference type="ARBA" id="ARBA00023136"/>
    </source>
</evidence>
<evidence type="ECO:0000256" key="1">
    <source>
        <dbReference type="ARBA" id="ARBA00004141"/>
    </source>
</evidence>
<feature type="transmembrane region" description="Helical" evidence="5">
    <location>
        <begin position="191"/>
        <end position="211"/>
    </location>
</feature>
<keyword evidence="2 5" id="KW-0812">Transmembrane</keyword>
<dbReference type="Proteomes" id="UP001589683">
    <property type="component" value="Unassembled WGS sequence"/>
</dbReference>
<feature type="transmembrane region" description="Helical" evidence="5">
    <location>
        <begin position="125"/>
        <end position="146"/>
    </location>
</feature>
<dbReference type="InterPro" id="IPR059112">
    <property type="entry name" value="CysZ/EI24"/>
</dbReference>
<feature type="transmembrane region" description="Helical" evidence="5">
    <location>
        <begin position="152"/>
        <end position="171"/>
    </location>
</feature>
<keyword evidence="7" id="KW-1185">Reference proteome</keyword>
<proteinExistence type="predicted"/>
<keyword evidence="3 5" id="KW-1133">Transmembrane helix</keyword>
<feature type="transmembrane region" description="Helical" evidence="5">
    <location>
        <begin position="67"/>
        <end position="95"/>
    </location>
</feature>
<evidence type="ECO:0000256" key="3">
    <source>
        <dbReference type="ARBA" id="ARBA00022989"/>
    </source>
</evidence>
<dbReference type="RefSeq" id="WP_213888845.1">
    <property type="nucleotide sequence ID" value="NZ_JAGFNU010000005.1"/>
</dbReference>